<dbReference type="InterPro" id="IPR002035">
    <property type="entry name" value="VWF_A"/>
</dbReference>
<feature type="non-terminal residue" evidence="3">
    <location>
        <position position="113"/>
    </location>
</feature>
<dbReference type="PROSITE" id="PS50234">
    <property type="entry name" value="VWFA"/>
    <property type="match status" value="1"/>
</dbReference>
<organism evidence="3 4">
    <name type="scientific">Meganyctiphanes norvegica</name>
    <name type="common">Northern krill</name>
    <name type="synonym">Thysanopoda norvegica</name>
    <dbReference type="NCBI Taxonomy" id="48144"/>
    <lineage>
        <taxon>Eukaryota</taxon>
        <taxon>Metazoa</taxon>
        <taxon>Ecdysozoa</taxon>
        <taxon>Arthropoda</taxon>
        <taxon>Crustacea</taxon>
        <taxon>Multicrustacea</taxon>
        <taxon>Malacostraca</taxon>
        <taxon>Eumalacostraca</taxon>
        <taxon>Eucarida</taxon>
        <taxon>Euphausiacea</taxon>
        <taxon>Euphausiidae</taxon>
        <taxon>Meganyctiphanes</taxon>
    </lineage>
</organism>
<protein>
    <recommendedName>
        <fullName evidence="2">VWFA domain-containing protein</fullName>
    </recommendedName>
</protein>
<proteinExistence type="predicted"/>
<dbReference type="Proteomes" id="UP001497623">
    <property type="component" value="Unassembled WGS sequence"/>
</dbReference>
<evidence type="ECO:0000313" key="4">
    <source>
        <dbReference type="Proteomes" id="UP001497623"/>
    </source>
</evidence>
<feature type="region of interest" description="Disordered" evidence="1">
    <location>
        <begin position="94"/>
        <end position="113"/>
    </location>
</feature>
<dbReference type="PANTHER" id="PTHR10338">
    <property type="entry name" value="INTER-ALPHA-TRYPSIN INHIBITOR HEAVY CHAIN FAMILY MEMBER"/>
    <property type="match status" value="1"/>
</dbReference>
<dbReference type="InterPro" id="IPR050934">
    <property type="entry name" value="ITIH"/>
</dbReference>
<name>A0AAV2RET8_MEGNR</name>
<reference evidence="3 4" key="1">
    <citation type="submission" date="2024-05" db="EMBL/GenBank/DDBJ databases">
        <authorList>
            <person name="Wallberg A."/>
        </authorList>
    </citation>
    <scope>NUCLEOTIDE SEQUENCE [LARGE SCALE GENOMIC DNA]</scope>
</reference>
<sequence length="113" mass="12352">TPKHITFVIDTSSSMAGLKLKQVKEALRHILSSLNPGDSFNVVHYGYGASKLGTMRYSGTAVRKARKYINNLVAGGGTNLDEGLKMALSRHRLPPRTSHFSHHNSVHDGCPLK</sequence>
<dbReference type="PANTHER" id="PTHR10338:SF108">
    <property type="entry name" value="INTER-ALPHA-TRYPSIN INHIBITOR HEAVY CHAIN H4-LIKE PROTEIN"/>
    <property type="match status" value="1"/>
</dbReference>
<dbReference type="InterPro" id="IPR036465">
    <property type="entry name" value="vWFA_dom_sf"/>
</dbReference>
<evidence type="ECO:0000313" key="3">
    <source>
        <dbReference type="EMBL" id="CAL4122894.1"/>
    </source>
</evidence>
<dbReference type="Gene3D" id="3.40.50.410">
    <property type="entry name" value="von Willebrand factor, type A domain"/>
    <property type="match status" value="1"/>
</dbReference>
<feature type="domain" description="VWFA" evidence="2">
    <location>
        <begin position="4"/>
        <end position="89"/>
    </location>
</feature>
<evidence type="ECO:0000259" key="2">
    <source>
        <dbReference type="PROSITE" id="PS50234"/>
    </source>
</evidence>
<feature type="compositionally biased region" description="Basic residues" evidence="1">
    <location>
        <begin position="94"/>
        <end position="104"/>
    </location>
</feature>
<feature type="non-terminal residue" evidence="3">
    <location>
        <position position="1"/>
    </location>
</feature>
<dbReference type="EMBL" id="CAXKWB010020940">
    <property type="protein sequence ID" value="CAL4122894.1"/>
    <property type="molecule type" value="Genomic_DNA"/>
</dbReference>
<keyword evidence="4" id="KW-1185">Reference proteome</keyword>
<dbReference type="Pfam" id="PF13768">
    <property type="entry name" value="VWA_3"/>
    <property type="match status" value="1"/>
</dbReference>
<evidence type="ECO:0000256" key="1">
    <source>
        <dbReference type="SAM" id="MobiDB-lite"/>
    </source>
</evidence>
<comment type="caution">
    <text evidence="3">The sequence shown here is derived from an EMBL/GenBank/DDBJ whole genome shotgun (WGS) entry which is preliminary data.</text>
</comment>
<dbReference type="GO" id="GO:0032991">
    <property type="term" value="C:protein-containing complex"/>
    <property type="evidence" value="ECO:0007669"/>
    <property type="project" value="UniProtKB-ARBA"/>
</dbReference>
<accession>A0AAV2RET8</accession>
<dbReference type="SUPFAM" id="SSF53300">
    <property type="entry name" value="vWA-like"/>
    <property type="match status" value="1"/>
</dbReference>
<gene>
    <name evidence="3" type="ORF">MNOR_LOCUS23603</name>
</gene>
<dbReference type="AlphaFoldDB" id="A0AAV2RET8"/>